<name>A0AAJ0HLA4_9PEZI</name>
<dbReference type="PANTHER" id="PTHR42085:SF2">
    <property type="entry name" value="F-BOX DOMAIN-CONTAINING PROTEIN"/>
    <property type="match status" value="1"/>
</dbReference>
<evidence type="ECO:0000256" key="1">
    <source>
        <dbReference type="SAM" id="MobiDB-lite"/>
    </source>
</evidence>
<keyword evidence="2" id="KW-0732">Signal</keyword>
<organism evidence="3 4">
    <name type="scientific">Lasiosphaeria hispida</name>
    <dbReference type="NCBI Taxonomy" id="260671"/>
    <lineage>
        <taxon>Eukaryota</taxon>
        <taxon>Fungi</taxon>
        <taxon>Dikarya</taxon>
        <taxon>Ascomycota</taxon>
        <taxon>Pezizomycotina</taxon>
        <taxon>Sordariomycetes</taxon>
        <taxon>Sordariomycetidae</taxon>
        <taxon>Sordariales</taxon>
        <taxon>Lasiosphaeriaceae</taxon>
        <taxon>Lasiosphaeria</taxon>
    </lineage>
</organism>
<gene>
    <name evidence="3" type="ORF">B0T25DRAFT_537518</name>
</gene>
<evidence type="ECO:0000313" key="3">
    <source>
        <dbReference type="EMBL" id="KAK3356838.1"/>
    </source>
</evidence>
<feature type="signal peptide" evidence="2">
    <location>
        <begin position="1"/>
        <end position="23"/>
    </location>
</feature>
<reference evidence="3" key="2">
    <citation type="submission" date="2023-06" db="EMBL/GenBank/DDBJ databases">
        <authorList>
            <consortium name="Lawrence Berkeley National Laboratory"/>
            <person name="Haridas S."/>
            <person name="Hensen N."/>
            <person name="Bonometti L."/>
            <person name="Westerberg I."/>
            <person name="Brannstrom I.O."/>
            <person name="Guillou S."/>
            <person name="Cros-Aarteil S."/>
            <person name="Calhoun S."/>
            <person name="Kuo A."/>
            <person name="Mondo S."/>
            <person name="Pangilinan J."/>
            <person name="Riley R."/>
            <person name="Labutti K."/>
            <person name="Andreopoulos B."/>
            <person name="Lipzen A."/>
            <person name="Chen C."/>
            <person name="Yanf M."/>
            <person name="Daum C."/>
            <person name="Ng V."/>
            <person name="Clum A."/>
            <person name="Steindorff A."/>
            <person name="Ohm R."/>
            <person name="Martin F."/>
            <person name="Silar P."/>
            <person name="Natvig D."/>
            <person name="Lalanne C."/>
            <person name="Gautier V."/>
            <person name="Ament-Velasquez S.L."/>
            <person name="Kruys A."/>
            <person name="Hutchinson M.I."/>
            <person name="Powell A.J."/>
            <person name="Barry K."/>
            <person name="Miller A.N."/>
            <person name="Grigoriev I.V."/>
            <person name="Debuchy R."/>
            <person name="Gladieux P."/>
            <person name="Thoren M.H."/>
            <person name="Johannesson H."/>
        </authorList>
    </citation>
    <scope>NUCLEOTIDE SEQUENCE</scope>
    <source>
        <strain evidence="3">CBS 955.72</strain>
    </source>
</reference>
<proteinExistence type="predicted"/>
<keyword evidence="4" id="KW-1185">Reference proteome</keyword>
<dbReference type="Proteomes" id="UP001275084">
    <property type="component" value="Unassembled WGS sequence"/>
</dbReference>
<reference evidence="3" key="1">
    <citation type="journal article" date="2023" name="Mol. Phylogenet. Evol.">
        <title>Genome-scale phylogeny and comparative genomics of the fungal order Sordariales.</title>
        <authorList>
            <person name="Hensen N."/>
            <person name="Bonometti L."/>
            <person name="Westerberg I."/>
            <person name="Brannstrom I.O."/>
            <person name="Guillou S."/>
            <person name="Cros-Aarteil S."/>
            <person name="Calhoun S."/>
            <person name="Haridas S."/>
            <person name="Kuo A."/>
            <person name="Mondo S."/>
            <person name="Pangilinan J."/>
            <person name="Riley R."/>
            <person name="LaButti K."/>
            <person name="Andreopoulos B."/>
            <person name="Lipzen A."/>
            <person name="Chen C."/>
            <person name="Yan M."/>
            <person name="Daum C."/>
            <person name="Ng V."/>
            <person name="Clum A."/>
            <person name="Steindorff A."/>
            <person name="Ohm R.A."/>
            <person name="Martin F."/>
            <person name="Silar P."/>
            <person name="Natvig D.O."/>
            <person name="Lalanne C."/>
            <person name="Gautier V."/>
            <person name="Ament-Velasquez S.L."/>
            <person name="Kruys A."/>
            <person name="Hutchinson M.I."/>
            <person name="Powell A.J."/>
            <person name="Barry K."/>
            <person name="Miller A.N."/>
            <person name="Grigoriev I.V."/>
            <person name="Debuchy R."/>
            <person name="Gladieux P."/>
            <person name="Hiltunen Thoren M."/>
            <person name="Johannesson H."/>
        </authorList>
    </citation>
    <scope>NUCLEOTIDE SEQUENCE</scope>
    <source>
        <strain evidence="3">CBS 955.72</strain>
    </source>
</reference>
<dbReference type="PANTHER" id="PTHR42085">
    <property type="entry name" value="F-BOX DOMAIN-CONTAINING PROTEIN"/>
    <property type="match status" value="1"/>
</dbReference>
<dbReference type="AlphaFoldDB" id="A0AAJ0HLA4"/>
<feature type="chain" id="PRO_5042571124" evidence="2">
    <location>
        <begin position="24"/>
        <end position="345"/>
    </location>
</feature>
<sequence length="345" mass="39611">MQKRHRTQHNLTLIICNVKISLAMVDLAPLSTSLAAAPPSLLDFPPEIRNKIYRFVLVQEGAIGPHGWGSLSLQLLSTCRQVLIEARPILYGENTWGMEITSALDPKYGPFHGLPFLKRGGRDIDTGEGLLDNRIRHLRRFDIILRHWTIQEVDRVRQGARQALDFLGKVSQIDYLHLRCRFSSDWPRAPRSWCTWEQWKSTLLRQKFWGLGATETEEEKQLAGILRTSLGRLRSVKTLVMDDVLPQHADVMKREMLGSEPLDPLPEMYWALERYAADIRFCKPNLRIALLAMERGDLEQFSQARSGIMKDLAKHMDEMATQIYRHDPAISDSAPSGWRLGEKHQ</sequence>
<evidence type="ECO:0000256" key="2">
    <source>
        <dbReference type="SAM" id="SignalP"/>
    </source>
</evidence>
<evidence type="ECO:0000313" key="4">
    <source>
        <dbReference type="Proteomes" id="UP001275084"/>
    </source>
</evidence>
<feature type="region of interest" description="Disordered" evidence="1">
    <location>
        <begin position="326"/>
        <end position="345"/>
    </location>
</feature>
<comment type="caution">
    <text evidence="3">The sequence shown here is derived from an EMBL/GenBank/DDBJ whole genome shotgun (WGS) entry which is preliminary data.</text>
</comment>
<protein>
    <submittedName>
        <fullName evidence="3">Uncharacterized protein</fullName>
    </submittedName>
</protein>
<dbReference type="EMBL" id="JAUIQD010000003">
    <property type="protein sequence ID" value="KAK3356838.1"/>
    <property type="molecule type" value="Genomic_DNA"/>
</dbReference>
<dbReference type="InterPro" id="IPR038883">
    <property type="entry name" value="AN11006-like"/>
</dbReference>
<accession>A0AAJ0HLA4</accession>